<name>E3FH23_STIAD</name>
<dbReference type="KEGG" id="sur:STAUR_6296"/>
<keyword evidence="3" id="KW-1185">Reference proteome</keyword>
<sequence>MHSGSQIQPPPACSQSAGPKHGEQSPRHEPHGPRGMLAEADETSVAEDWRAVPQAVMSRGETASSWAGA</sequence>
<feature type="region of interest" description="Disordered" evidence="1">
    <location>
        <begin position="1"/>
        <end position="69"/>
    </location>
</feature>
<evidence type="ECO:0000256" key="1">
    <source>
        <dbReference type="SAM" id="MobiDB-lite"/>
    </source>
</evidence>
<evidence type="ECO:0000313" key="3">
    <source>
        <dbReference type="Proteomes" id="UP000001351"/>
    </source>
</evidence>
<dbReference type="HOGENOM" id="CLU_2773934_0_0_7"/>
<dbReference type="STRING" id="378806.STAUR_6296"/>
<protein>
    <submittedName>
        <fullName evidence="2">Uncharacterized protein</fullName>
    </submittedName>
</protein>
<feature type="compositionally biased region" description="Polar residues" evidence="1">
    <location>
        <begin position="1"/>
        <end position="17"/>
    </location>
</feature>
<organism evidence="2 3">
    <name type="scientific">Stigmatella aurantiaca (strain DW4/3-1)</name>
    <dbReference type="NCBI Taxonomy" id="378806"/>
    <lineage>
        <taxon>Bacteria</taxon>
        <taxon>Pseudomonadati</taxon>
        <taxon>Myxococcota</taxon>
        <taxon>Myxococcia</taxon>
        <taxon>Myxococcales</taxon>
        <taxon>Cystobacterineae</taxon>
        <taxon>Archangiaceae</taxon>
        <taxon>Stigmatella</taxon>
    </lineage>
</organism>
<gene>
    <name evidence="2" type="ordered locus">STAUR_6296</name>
</gene>
<reference evidence="2 3" key="1">
    <citation type="journal article" date="2011" name="Mol. Biol. Evol.">
        <title>Comparative genomic analysis of fruiting body formation in Myxococcales.</title>
        <authorList>
            <person name="Huntley S."/>
            <person name="Hamann N."/>
            <person name="Wegener-Feldbrugge S."/>
            <person name="Treuner-Lange A."/>
            <person name="Kube M."/>
            <person name="Reinhardt R."/>
            <person name="Klages S."/>
            <person name="Muller R."/>
            <person name="Ronning C.M."/>
            <person name="Nierman W.C."/>
            <person name="Sogaard-Andersen L."/>
        </authorList>
    </citation>
    <scope>NUCLEOTIDE SEQUENCE [LARGE SCALE GENOMIC DNA]</scope>
    <source>
        <strain evidence="2 3">DW4/3-1</strain>
    </source>
</reference>
<dbReference type="AlphaFoldDB" id="E3FH23"/>
<dbReference type="Proteomes" id="UP000001351">
    <property type="component" value="Chromosome"/>
</dbReference>
<dbReference type="EMBL" id="CP002271">
    <property type="protein sequence ID" value="ADO74053.1"/>
    <property type="molecule type" value="Genomic_DNA"/>
</dbReference>
<feature type="compositionally biased region" description="Basic and acidic residues" evidence="1">
    <location>
        <begin position="20"/>
        <end position="32"/>
    </location>
</feature>
<accession>E3FH23</accession>
<evidence type="ECO:0000313" key="2">
    <source>
        <dbReference type="EMBL" id="ADO74053.1"/>
    </source>
</evidence>
<proteinExistence type="predicted"/>